<accession>A0A150K5E3</accession>
<feature type="coiled-coil region" evidence="2">
    <location>
        <begin position="38"/>
        <end position="72"/>
    </location>
</feature>
<proteinExistence type="predicted"/>
<evidence type="ECO:0000256" key="1">
    <source>
        <dbReference type="ARBA" id="ARBA00004328"/>
    </source>
</evidence>
<comment type="subcellular location">
    <subcellularLocation>
        <location evidence="1">Virion</location>
    </subcellularLocation>
</comment>
<gene>
    <name evidence="4" type="ORF">B4098_3385</name>
</gene>
<dbReference type="PATRIC" id="fig|1398.26.peg.1814"/>
<dbReference type="InterPro" id="IPR024455">
    <property type="entry name" value="Phage_capsid"/>
</dbReference>
<name>A0A150K5E3_HEYCO</name>
<organism evidence="4 5">
    <name type="scientific">Heyndrickxia coagulans</name>
    <name type="common">Weizmannia coagulans</name>
    <dbReference type="NCBI Taxonomy" id="1398"/>
    <lineage>
        <taxon>Bacteria</taxon>
        <taxon>Bacillati</taxon>
        <taxon>Bacillota</taxon>
        <taxon>Bacilli</taxon>
        <taxon>Bacillales</taxon>
        <taxon>Bacillaceae</taxon>
        <taxon>Heyndrickxia</taxon>
    </lineage>
</organism>
<keyword evidence="2" id="KW-0175">Coiled coil</keyword>
<sequence>MNIEQLRNAWIEAGQKVSDIQNQIQTALVDDSITVDAINDLKNKLETAKAKRDLAKQQLEEAEANAKNLEPASEPKINRQPMPENMVKEFAKDFKDLMLGKFQPKNALGSGLDADGNGAGLTIPQDIQTNINTLKRQYNSLEQYVEVIPVSTLSGSRVLEKWTDVTPFANIDDEFGTIGNNDDPNFTLIKYMIKRYAGISTLSNTLLKDTAEQIVAYIEQWLAKKQVVTRNNAILAELAKLPNKQKKTIKDIDGIKDIFNTQLDPALHATTKFYTNQSGFNVLDKVKDSDGRYLLQPMVVADSFATMSPTGQTLKQVPSLLGKELVVISDRWLPNGGTSSNPTYPLYIGDMAETVKLFDRENLSLMSTNVGAGAFETDTTKIRAIDRFDVQLWDTEAMVVASFAGIADQSGSTSGTTAS</sequence>
<comment type="caution">
    <text evidence="4">The sequence shown here is derived from an EMBL/GenBank/DDBJ whole genome shotgun (WGS) entry which is preliminary data.</text>
</comment>
<dbReference type="AlphaFoldDB" id="A0A150K5E3"/>
<evidence type="ECO:0000313" key="4">
    <source>
        <dbReference type="EMBL" id="KYC64692.1"/>
    </source>
</evidence>
<evidence type="ECO:0000256" key="2">
    <source>
        <dbReference type="SAM" id="Coils"/>
    </source>
</evidence>
<evidence type="ECO:0000313" key="5">
    <source>
        <dbReference type="Proteomes" id="UP000075288"/>
    </source>
</evidence>
<dbReference type="NCBIfam" id="TIGR01554">
    <property type="entry name" value="major_cap_HK97"/>
    <property type="match status" value="1"/>
</dbReference>
<dbReference type="Proteomes" id="UP000075288">
    <property type="component" value="Unassembled WGS sequence"/>
</dbReference>
<protein>
    <recommendedName>
        <fullName evidence="3">Phage capsid-like C-terminal domain-containing protein</fullName>
    </recommendedName>
</protein>
<dbReference type="EMBL" id="LQYG01000024">
    <property type="protein sequence ID" value="KYC64692.1"/>
    <property type="molecule type" value="Genomic_DNA"/>
</dbReference>
<evidence type="ECO:0000259" key="3">
    <source>
        <dbReference type="Pfam" id="PF05065"/>
    </source>
</evidence>
<dbReference type="SUPFAM" id="SSF56563">
    <property type="entry name" value="Major capsid protein gp5"/>
    <property type="match status" value="1"/>
</dbReference>
<reference evidence="4 5" key="1">
    <citation type="submission" date="2016-01" db="EMBL/GenBank/DDBJ databases">
        <title>Genome Sequences of Twelve Sporeforming Bacillus Species Isolated from Foods.</title>
        <authorList>
            <person name="Berendsen E.M."/>
            <person name="Wells-Bennik M.H."/>
            <person name="Krawcyk A.O."/>
            <person name="De Jong A."/>
            <person name="Holsappel S."/>
            <person name="Eijlander R.T."/>
            <person name="Kuipers O.P."/>
        </authorList>
    </citation>
    <scope>NUCLEOTIDE SEQUENCE [LARGE SCALE GENOMIC DNA]</scope>
    <source>
        <strain evidence="4 5">B4098</strain>
    </source>
</reference>
<dbReference type="Pfam" id="PF05065">
    <property type="entry name" value="Phage_capsid"/>
    <property type="match status" value="1"/>
</dbReference>
<dbReference type="InterPro" id="IPR054612">
    <property type="entry name" value="Phage_capsid-like_C"/>
</dbReference>
<dbReference type="RefSeq" id="WP_061566338.1">
    <property type="nucleotide sequence ID" value="NZ_LQYG01000024.1"/>
</dbReference>
<feature type="domain" description="Phage capsid-like C-terminal" evidence="3">
    <location>
        <begin position="120"/>
        <end position="402"/>
    </location>
</feature>